<evidence type="ECO:0000256" key="8">
    <source>
        <dbReference type="ARBA" id="ARBA00022989"/>
    </source>
</evidence>
<evidence type="ECO:0000256" key="7">
    <source>
        <dbReference type="ARBA" id="ARBA00022984"/>
    </source>
</evidence>
<dbReference type="PANTHER" id="PTHR30400">
    <property type="entry name" value="MONOFUNCTIONAL BIOSYNTHETIC PEPTIDOGLYCAN TRANSGLYCOSYLASE"/>
    <property type="match status" value="1"/>
</dbReference>
<dbReference type="NCBIfam" id="TIGR02070">
    <property type="entry name" value="mono_pep_trsgly"/>
    <property type="match status" value="1"/>
</dbReference>
<keyword evidence="7" id="KW-0573">Peptidoglycan synthesis</keyword>
<dbReference type="InterPro" id="IPR023346">
    <property type="entry name" value="Lysozyme-like_dom_sf"/>
</dbReference>
<evidence type="ECO:0000256" key="10">
    <source>
        <dbReference type="ARBA" id="ARBA00023316"/>
    </source>
</evidence>
<dbReference type="GO" id="GO:0009274">
    <property type="term" value="C:peptidoglycan-based cell wall"/>
    <property type="evidence" value="ECO:0007669"/>
    <property type="project" value="InterPro"/>
</dbReference>
<accession>A0A0F9UIU3</accession>
<evidence type="ECO:0000256" key="2">
    <source>
        <dbReference type="ARBA" id="ARBA00022519"/>
    </source>
</evidence>
<keyword evidence="8 11" id="KW-1133">Transmembrane helix</keyword>
<evidence type="ECO:0000256" key="9">
    <source>
        <dbReference type="ARBA" id="ARBA00023136"/>
    </source>
</evidence>
<sequence>MSTSLYTPNELLIRIHMIKKILRKTAKWLLIVAVLSLLPIIILRWAPTPGSMLMVERWYAAKQSDQPIEIQYQWRPYEQIPSNMKMAVIAAEDQRFAEHHGFDLKAIRAAVEHNMQGGSLRGASTLSQQVAKNLFLWSGRSYLRKGLEAWFTLWIEVLWPKQRILEMYLNIAEWDRGVFGVDAAARNHFNIGASYLSDRQASQLAAVLPSPLNWDAAQPPAHAQRRAIWIQRQMRQLGGRHYLDEMEAGRERPEWLTLRYWRNRLDI</sequence>
<evidence type="ECO:0000259" key="12">
    <source>
        <dbReference type="Pfam" id="PF00912"/>
    </source>
</evidence>
<dbReference type="GO" id="GO:0008360">
    <property type="term" value="P:regulation of cell shape"/>
    <property type="evidence" value="ECO:0007669"/>
    <property type="project" value="UniProtKB-KW"/>
</dbReference>
<evidence type="ECO:0000256" key="3">
    <source>
        <dbReference type="ARBA" id="ARBA00022676"/>
    </source>
</evidence>
<organism evidence="13">
    <name type="scientific">marine sediment metagenome</name>
    <dbReference type="NCBI Taxonomy" id="412755"/>
    <lineage>
        <taxon>unclassified sequences</taxon>
        <taxon>metagenomes</taxon>
        <taxon>ecological metagenomes</taxon>
    </lineage>
</organism>
<reference evidence="13" key="1">
    <citation type="journal article" date="2015" name="Nature">
        <title>Complex archaea that bridge the gap between prokaryotes and eukaryotes.</title>
        <authorList>
            <person name="Spang A."/>
            <person name="Saw J.H."/>
            <person name="Jorgensen S.L."/>
            <person name="Zaremba-Niedzwiedzka K."/>
            <person name="Martijn J."/>
            <person name="Lind A.E."/>
            <person name="van Eijk R."/>
            <person name="Schleper C."/>
            <person name="Guy L."/>
            <person name="Ettema T.J."/>
        </authorList>
    </citation>
    <scope>NUCLEOTIDE SEQUENCE</scope>
</reference>
<dbReference type="InterPro" id="IPR011812">
    <property type="entry name" value="Pep_trsgly"/>
</dbReference>
<keyword evidence="9 11" id="KW-0472">Membrane</keyword>
<dbReference type="InterPro" id="IPR036950">
    <property type="entry name" value="PBP_transglycosylase"/>
</dbReference>
<feature type="transmembrane region" description="Helical" evidence="11">
    <location>
        <begin position="28"/>
        <end position="46"/>
    </location>
</feature>
<keyword evidence="1" id="KW-1003">Cell membrane</keyword>
<comment type="caution">
    <text evidence="13">The sequence shown here is derived from an EMBL/GenBank/DDBJ whole genome shotgun (WGS) entry which is preliminary data.</text>
</comment>
<proteinExistence type="inferred from homology"/>
<keyword evidence="4" id="KW-0808">Transferase</keyword>
<dbReference type="Gene3D" id="1.10.3810.10">
    <property type="entry name" value="Biosynthetic peptidoglycan transglycosylase-like"/>
    <property type="match status" value="1"/>
</dbReference>
<keyword evidence="3" id="KW-0328">Glycosyltransferase</keyword>
<keyword evidence="6" id="KW-0133">Cell shape</keyword>
<evidence type="ECO:0000256" key="11">
    <source>
        <dbReference type="SAM" id="Phobius"/>
    </source>
</evidence>
<gene>
    <name evidence="13" type="ORF">LCGC14_0200300</name>
</gene>
<name>A0A0F9UIU3_9ZZZZ</name>
<evidence type="ECO:0000256" key="1">
    <source>
        <dbReference type="ARBA" id="ARBA00022475"/>
    </source>
</evidence>
<dbReference type="PANTHER" id="PTHR30400:SF0">
    <property type="entry name" value="BIOSYNTHETIC PEPTIDOGLYCAN TRANSGLYCOSYLASE"/>
    <property type="match status" value="1"/>
</dbReference>
<evidence type="ECO:0000256" key="6">
    <source>
        <dbReference type="ARBA" id="ARBA00022960"/>
    </source>
</evidence>
<dbReference type="GO" id="GO:0071555">
    <property type="term" value="P:cell wall organization"/>
    <property type="evidence" value="ECO:0007669"/>
    <property type="project" value="UniProtKB-KW"/>
</dbReference>
<dbReference type="GO" id="GO:0009252">
    <property type="term" value="P:peptidoglycan biosynthetic process"/>
    <property type="evidence" value="ECO:0007669"/>
    <property type="project" value="UniProtKB-KW"/>
</dbReference>
<dbReference type="GO" id="GO:0016763">
    <property type="term" value="F:pentosyltransferase activity"/>
    <property type="evidence" value="ECO:0007669"/>
    <property type="project" value="InterPro"/>
</dbReference>
<dbReference type="Pfam" id="PF00912">
    <property type="entry name" value="Transgly"/>
    <property type="match status" value="1"/>
</dbReference>
<keyword evidence="5 11" id="KW-0812">Transmembrane</keyword>
<keyword evidence="10" id="KW-0961">Cell wall biogenesis/degradation</keyword>
<dbReference type="HAMAP" id="MF_00766">
    <property type="entry name" value="PGT_MtgA"/>
    <property type="match status" value="1"/>
</dbReference>
<dbReference type="InterPro" id="IPR001264">
    <property type="entry name" value="Glyco_trans_51"/>
</dbReference>
<dbReference type="AlphaFoldDB" id="A0A0F9UIU3"/>
<protein>
    <recommendedName>
        <fullName evidence="12">Glycosyl transferase family 51 domain-containing protein</fullName>
    </recommendedName>
</protein>
<evidence type="ECO:0000313" key="13">
    <source>
        <dbReference type="EMBL" id="KKN93165.1"/>
    </source>
</evidence>
<dbReference type="SUPFAM" id="SSF53955">
    <property type="entry name" value="Lysozyme-like"/>
    <property type="match status" value="1"/>
</dbReference>
<evidence type="ECO:0000256" key="5">
    <source>
        <dbReference type="ARBA" id="ARBA00022692"/>
    </source>
</evidence>
<dbReference type="EMBL" id="LAZR01000088">
    <property type="protein sequence ID" value="KKN93165.1"/>
    <property type="molecule type" value="Genomic_DNA"/>
</dbReference>
<keyword evidence="2" id="KW-0997">Cell inner membrane</keyword>
<dbReference type="GO" id="GO:0016020">
    <property type="term" value="C:membrane"/>
    <property type="evidence" value="ECO:0007669"/>
    <property type="project" value="InterPro"/>
</dbReference>
<evidence type="ECO:0000256" key="4">
    <source>
        <dbReference type="ARBA" id="ARBA00022679"/>
    </source>
</evidence>
<feature type="domain" description="Glycosyl transferase family 51" evidence="12">
    <location>
        <begin position="71"/>
        <end position="234"/>
    </location>
</feature>